<gene>
    <name evidence="10" type="ORF">ZHD862_LOCUS9577</name>
</gene>
<keyword evidence="7" id="KW-0807">Transducer</keyword>
<keyword evidence="4" id="KW-0297">G-protein coupled receptor</keyword>
<dbReference type="PANTHER" id="PTHR24240">
    <property type="entry name" value="OPSIN"/>
    <property type="match status" value="1"/>
</dbReference>
<dbReference type="GO" id="GO:0016020">
    <property type="term" value="C:membrane"/>
    <property type="evidence" value="ECO:0007669"/>
    <property type="project" value="UniProtKB-SubCell"/>
</dbReference>
<proteinExistence type="predicted"/>
<dbReference type="PRINTS" id="PR00237">
    <property type="entry name" value="GPCRRHODOPSN"/>
</dbReference>
<dbReference type="InterPro" id="IPR000276">
    <property type="entry name" value="GPCR_Rhodpsn"/>
</dbReference>
<dbReference type="InterPro" id="IPR050125">
    <property type="entry name" value="GPCR_opsins"/>
</dbReference>
<dbReference type="SUPFAM" id="SSF81321">
    <property type="entry name" value="Family A G protein-coupled receptor-like"/>
    <property type="match status" value="1"/>
</dbReference>
<feature type="transmembrane region" description="Helical" evidence="8">
    <location>
        <begin position="55"/>
        <end position="78"/>
    </location>
</feature>
<keyword evidence="5 8" id="KW-0472">Membrane</keyword>
<feature type="transmembrane region" description="Helical" evidence="8">
    <location>
        <begin position="22"/>
        <end position="43"/>
    </location>
</feature>
<evidence type="ECO:0000256" key="6">
    <source>
        <dbReference type="ARBA" id="ARBA00023170"/>
    </source>
</evidence>
<dbReference type="Gene3D" id="1.20.1070.10">
    <property type="entry name" value="Rhodopsin 7-helix transmembrane proteins"/>
    <property type="match status" value="1"/>
</dbReference>
<protein>
    <recommendedName>
        <fullName evidence="9">G-protein coupled receptors family 1 profile domain-containing protein</fullName>
    </recommendedName>
</protein>
<keyword evidence="2 8" id="KW-0812">Transmembrane</keyword>
<evidence type="ECO:0000256" key="3">
    <source>
        <dbReference type="ARBA" id="ARBA00022989"/>
    </source>
</evidence>
<evidence type="ECO:0000256" key="1">
    <source>
        <dbReference type="ARBA" id="ARBA00004141"/>
    </source>
</evidence>
<feature type="transmembrane region" description="Helical" evidence="8">
    <location>
        <begin position="136"/>
        <end position="155"/>
    </location>
</feature>
<organism evidence="10 11">
    <name type="scientific">Rotaria sordida</name>
    <dbReference type="NCBI Taxonomy" id="392033"/>
    <lineage>
        <taxon>Eukaryota</taxon>
        <taxon>Metazoa</taxon>
        <taxon>Spiralia</taxon>
        <taxon>Gnathifera</taxon>
        <taxon>Rotifera</taxon>
        <taxon>Eurotatoria</taxon>
        <taxon>Bdelloidea</taxon>
        <taxon>Philodinida</taxon>
        <taxon>Philodinidae</taxon>
        <taxon>Rotaria</taxon>
    </lineage>
</organism>
<name>A0A814CP37_9BILA</name>
<accession>A0A814CP37</accession>
<evidence type="ECO:0000256" key="7">
    <source>
        <dbReference type="ARBA" id="ARBA00023224"/>
    </source>
</evidence>
<reference evidence="10" key="1">
    <citation type="submission" date="2021-02" db="EMBL/GenBank/DDBJ databases">
        <authorList>
            <person name="Nowell W R."/>
        </authorList>
    </citation>
    <scope>NUCLEOTIDE SEQUENCE</scope>
</reference>
<dbReference type="EMBL" id="CAJNOT010000330">
    <property type="protein sequence ID" value="CAF0943028.1"/>
    <property type="molecule type" value="Genomic_DNA"/>
</dbReference>
<keyword evidence="6" id="KW-0675">Receptor</keyword>
<evidence type="ECO:0000256" key="8">
    <source>
        <dbReference type="SAM" id="Phobius"/>
    </source>
</evidence>
<dbReference type="CDD" id="cd00637">
    <property type="entry name" value="7tm_classA_rhodopsin-like"/>
    <property type="match status" value="1"/>
</dbReference>
<dbReference type="AlphaFoldDB" id="A0A814CP37"/>
<sequence>MATFDNNSSITNIEPWYIPMDILRIVCIIMTIVIALILLAIIASKQIPRTAPMMLMANACLSELVCVCTALGLAAFTLDNDLKRIQYQDSFCVFRAYINYSMTVIQNHSYNLQAIYRYVTVVYPTRIFWQSWRLQLCLIIITWIFGLVAFIPFLFTDYIKYNVENQICQAPIRLSFAIIYIALVIYIIPNMILNIIYIKLVRYVRDMNKRVTSANVLARAERELKMVRNIVTISTILVILGLPYAIFILMSFFTTIPKYHFRIAFIFIDISTTATMIALFKTKYMQNKKGLPNILLFLTRSAPAHVQELRLFYFTKNTYTILGIQREGESVSKNHARNEIIQ</sequence>
<keyword evidence="3 8" id="KW-1133">Transmembrane helix</keyword>
<evidence type="ECO:0000259" key="9">
    <source>
        <dbReference type="PROSITE" id="PS50262"/>
    </source>
</evidence>
<dbReference type="InterPro" id="IPR017452">
    <property type="entry name" value="GPCR_Rhodpsn_7TM"/>
</dbReference>
<feature type="transmembrane region" description="Helical" evidence="8">
    <location>
        <begin position="259"/>
        <end position="280"/>
    </location>
</feature>
<feature type="transmembrane region" description="Helical" evidence="8">
    <location>
        <begin position="175"/>
        <end position="200"/>
    </location>
</feature>
<comment type="caution">
    <text evidence="10">The sequence shown here is derived from an EMBL/GenBank/DDBJ whole genome shotgun (WGS) entry which is preliminary data.</text>
</comment>
<evidence type="ECO:0000256" key="4">
    <source>
        <dbReference type="ARBA" id="ARBA00023040"/>
    </source>
</evidence>
<dbReference type="PROSITE" id="PS50262">
    <property type="entry name" value="G_PROTEIN_RECEP_F1_2"/>
    <property type="match status" value="1"/>
</dbReference>
<comment type="subcellular location">
    <subcellularLocation>
        <location evidence="1">Membrane</location>
        <topology evidence="1">Multi-pass membrane protein</topology>
    </subcellularLocation>
</comment>
<evidence type="ECO:0000313" key="10">
    <source>
        <dbReference type="EMBL" id="CAF0943028.1"/>
    </source>
</evidence>
<evidence type="ECO:0000256" key="5">
    <source>
        <dbReference type="ARBA" id="ARBA00023136"/>
    </source>
</evidence>
<evidence type="ECO:0000256" key="2">
    <source>
        <dbReference type="ARBA" id="ARBA00022692"/>
    </source>
</evidence>
<feature type="domain" description="G-protein coupled receptors family 1 profile" evidence="9">
    <location>
        <begin position="33"/>
        <end position="279"/>
    </location>
</feature>
<feature type="transmembrane region" description="Helical" evidence="8">
    <location>
        <begin position="230"/>
        <end position="253"/>
    </location>
</feature>
<evidence type="ECO:0000313" key="11">
    <source>
        <dbReference type="Proteomes" id="UP000663864"/>
    </source>
</evidence>
<dbReference type="GO" id="GO:0004930">
    <property type="term" value="F:G protein-coupled receptor activity"/>
    <property type="evidence" value="ECO:0007669"/>
    <property type="project" value="UniProtKB-KW"/>
</dbReference>
<dbReference type="Proteomes" id="UP000663864">
    <property type="component" value="Unassembled WGS sequence"/>
</dbReference>